<evidence type="ECO:0000256" key="1">
    <source>
        <dbReference type="SAM" id="MobiDB-lite"/>
    </source>
</evidence>
<name>A0A0S3SVA4_PHAAN</name>
<feature type="region of interest" description="Disordered" evidence="1">
    <location>
        <begin position="1"/>
        <end position="29"/>
    </location>
</feature>
<sequence>QLQHAETQIHKTRTNHHKQTLNPQISRNPKTRIFHHLRFQLLVSHHQTCKEENEETKCSERQPNQSRSSNSAKIVKQNRRIF</sequence>
<feature type="non-terminal residue" evidence="2">
    <location>
        <position position="1"/>
    </location>
</feature>
<feature type="region of interest" description="Disordered" evidence="1">
    <location>
        <begin position="54"/>
        <end position="82"/>
    </location>
</feature>
<protein>
    <submittedName>
        <fullName evidence="2">Uncharacterized protein</fullName>
    </submittedName>
</protein>
<feature type="compositionally biased region" description="Polar residues" evidence="1">
    <location>
        <begin position="61"/>
        <end position="72"/>
    </location>
</feature>
<dbReference type="EMBL" id="AP015042">
    <property type="protein sequence ID" value="BAT96783.1"/>
    <property type="molecule type" value="Genomic_DNA"/>
</dbReference>
<proteinExistence type="predicted"/>
<organism evidence="2 3">
    <name type="scientific">Vigna angularis var. angularis</name>
    <dbReference type="NCBI Taxonomy" id="157739"/>
    <lineage>
        <taxon>Eukaryota</taxon>
        <taxon>Viridiplantae</taxon>
        <taxon>Streptophyta</taxon>
        <taxon>Embryophyta</taxon>
        <taxon>Tracheophyta</taxon>
        <taxon>Spermatophyta</taxon>
        <taxon>Magnoliopsida</taxon>
        <taxon>eudicotyledons</taxon>
        <taxon>Gunneridae</taxon>
        <taxon>Pentapetalae</taxon>
        <taxon>rosids</taxon>
        <taxon>fabids</taxon>
        <taxon>Fabales</taxon>
        <taxon>Fabaceae</taxon>
        <taxon>Papilionoideae</taxon>
        <taxon>50 kb inversion clade</taxon>
        <taxon>NPAAA clade</taxon>
        <taxon>indigoferoid/millettioid clade</taxon>
        <taxon>Phaseoleae</taxon>
        <taxon>Vigna</taxon>
    </lineage>
</organism>
<evidence type="ECO:0000313" key="2">
    <source>
        <dbReference type="EMBL" id="BAT96783.1"/>
    </source>
</evidence>
<keyword evidence="3" id="KW-1185">Reference proteome</keyword>
<dbReference type="Proteomes" id="UP000291084">
    <property type="component" value="Chromosome 9"/>
</dbReference>
<feature type="compositionally biased region" description="Basic residues" evidence="1">
    <location>
        <begin position="10"/>
        <end position="19"/>
    </location>
</feature>
<gene>
    <name evidence="2" type="primary">Vigan.09G008300</name>
    <name evidence="2" type="ORF">VIGAN_09008300</name>
</gene>
<evidence type="ECO:0000313" key="3">
    <source>
        <dbReference type="Proteomes" id="UP000291084"/>
    </source>
</evidence>
<reference evidence="2 3" key="1">
    <citation type="journal article" date="2015" name="Sci. Rep.">
        <title>The power of single molecule real-time sequencing technology in the de novo assembly of a eukaryotic genome.</title>
        <authorList>
            <person name="Sakai H."/>
            <person name="Naito K."/>
            <person name="Ogiso-Tanaka E."/>
            <person name="Takahashi Y."/>
            <person name="Iseki K."/>
            <person name="Muto C."/>
            <person name="Satou K."/>
            <person name="Teruya K."/>
            <person name="Shiroma A."/>
            <person name="Shimoji M."/>
            <person name="Hirano T."/>
            <person name="Itoh T."/>
            <person name="Kaga A."/>
            <person name="Tomooka N."/>
        </authorList>
    </citation>
    <scope>NUCLEOTIDE SEQUENCE [LARGE SCALE GENOMIC DNA]</scope>
    <source>
        <strain evidence="3">cv. Shumari</strain>
    </source>
</reference>
<accession>A0A0S3SVA4</accession>
<dbReference type="AlphaFoldDB" id="A0A0S3SVA4"/>